<dbReference type="Proteomes" id="UP000789941">
    <property type="component" value="Unassembled WGS sequence"/>
</dbReference>
<dbReference type="InterPro" id="IPR003749">
    <property type="entry name" value="ThiS/MoaD-like"/>
</dbReference>
<evidence type="ECO:0000313" key="1">
    <source>
        <dbReference type="EMBL" id="VVC03967.1"/>
    </source>
</evidence>
<proteinExistence type="predicted"/>
<reference evidence="1 2" key="1">
    <citation type="submission" date="2019-08" db="EMBL/GenBank/DDBJ databases">
        <authorList>
            <person name="Vazquez-Campos X."/>
        </authorList>
    </citation>
    <scope>NUCLEOTIDE SEQUENCE [LARGE SCALE GENOMIC DNA]</scope>
    <source>
        <strain evidence="1">LFW-283_2</strain>
    </source>
</reference>
<sequence>MVFNGTPIELLKKLKIMREEVVVKVNGKLVPETTRLKKTDKVEVIKVVFGG</sequence>
<dbReference type="SUPFAM" id="SSF54285">
    <property type="entry name" value="MoaD/ThiS"/>
    <property type="match status" value="1"/>
</dbReference>
<organism evidence="1 2">
    <name type="scientific">Candidatus Bilamarchaeum dharawalense</name>
    <dbReference type="NCBI Taxonomy" id="2885759"/>
    <lineage>
        <taxon>Archaea</taxon>
        <taxon>Candidatus Micrarchaeota</taxon>
        <taxon>Candidatus Micrarchaeia</taxon>
        <taxon>Candidatus Anstonellales</taxon>
        <taxon>Candidatus Bilamarchaeaceae</taxon>
        <taxon>Candidatus Bilamarchaeum</taxon>
    </lineage>
</organism>
<dbReference type="Pfam" id="PF02597">
    <property type="entry name" value="ThiS"/>
    <property type="match status" value="1"/>
</dbReference>
<protein>
    <submittedName>
        <fullName evidence="1">ThiS family protein</fullName>
    </submittedName>
</protein>
<name>A0A5E4LSV3_9ARCH</name>
<dbReference type="AlphaFoldDB" id="A0A5E4LSV3"/>
<comment type="caution">
    <text evidence="1">The sequence shown here is derived from an EMBL/GenBank/DDBJ whole genome shotgun (WGS) entry which is preliminary data.</text>
</comment>
<dbReference type="EMBL" id="CABMJJ010000009">
    <property type="protein sequence ID" value="VVC03967.1"/>
    <property type="molecule type" value="Genomic_DNA"/>
</dbReference>
<dbReference type="InterPro" id="IPR012675">
    <property type="entry name" value="Beta-grasp_dom_sf"/>
</dbReference>
<gene>
    <name evidence="1" type="ORF">LFW2832_00638</name>
</gene>
<dbReference type="Gene3D" id="3.10.20.30">
    <property type="match status" value="1"/>
</dbReference>
<accession>A0A5E4LSV3</accession>
<evidence type="ECO:0000313" key="2">
    <source>
        <dbReference type="Proteomes" id="UP000789941"/>
    </source>
</evidence>
<dbReference type="InterPro" id="IPR016155">
    <property type="entry name" value="Mopterin_synth/thiamin_S_b"/>
</dbReference>